<organism evidence="10 11">
    <name type="scientific">Candidatus Methanofastidiosum methylothiophilum</name>
    <dbReference type="NCBI Taxonomy" id="1705564"/>
    <lineage>
        <taxon>Archaea</taxon>
        <taxon>Methanobacteriati</taxon>
        <taxon>Methanobacteriota</taxon>
        <taxon>Stenosarchaea group</taxon>
        <taxon>Candidatus Methanofastidiosia</taxon>
        <taxon>Candidatus Methanofastidiosales</taxon>
        <taxon>Candidatus Methanofastidiosaceae</taxon>
        <taxon>Candidatus Methanofastidiosum</taxon>
    </lineage>
</organism>
<accession>A0A150IPD6</accession>
<evidence type="ECO:0000256" key="3">
    <source>
        <dbReference type="ARBA" id="ARBA00022448"/>
    </source>
</evidence>
<dbReference type="GO" id="GO:0005524">
    <property type="term" value="F:ATP binding"/>
    <property type="evidence" value="ECO:0007669"/>
    <property type="project" value="UniProtKB-KW"/>
</dbReference>
<comment type="similarity">
    <text evidence="2">Belongs to the ABC transporter superfamily.</text>
</comment>
<dbReference type="PANTHER" id="PTHR42711">
    <property type="entry name" value="ABC TRANSPORTER ATP-BINDING PROTEIN"/>
    <property type="match status" value="1"/>
</dbReference>
<protein>
    <submittedName>
        <fullName evidence="10">Trehalose/maltose import ATP-binding protein MalK</fullName>
        <ecNumber evidence="10">3.6.3.19</ecNumber>
    </submittedName>
</protein>
<sequence>MNTVLEAKNLEKKFSDTIAVNKINFKVKEGEVFGFLGPNGAGKTTTMKMIQCVSPKTSGELKVFDLDVDTNSREIKRNIGVVPQMDNLDPDFTVIGNLLQYARYFDIPKEEALKRANELIDYIQLKEKKDSSVEKLSGGMKRRLVLARAMINNPKLLLLDEPTTGLDPQARHLIWEKLKDLSSKGITVIITTHYMEEAAKLCDRLVIMDNAQILVEGTPKELIKKYVGDHIVEAENTAEIKACLTKNNINYEIANESVEIYTENIQGITNLLLNQCTESGVTARPATLEDVFLKLTGRKLRE</sequence>
<keyword evidence="7" id="KW-1278">Translocase</keyword>
<evidence type="ECO:0000259" key="9">
    <source>
        <dbReference type="PROSITE" id="PS50893"/>
    </source>
</evidence>
<evidence type="ECO:0000256" key="6">
    <source>
        <dbReference type="ARBA" id="ARBA00022840"/>
    </source>
</evidence>
<dbReference type="FunFam" id="3.40.50.300:FF:000589">
    <property type="entry name" value="ABC transporter, ATP-binding subunit"/>
    <property type="match status" value="1"/>
</dbReference>
<reference evidence="10 11" key="1">
    <citation type="journal article" date="2016" name="ISME J.">
        <title>Chasing the elusive Euryarchaeota class WSA2: genomes reveal a uniquely fastidious methyl-reducing methanogen.</title>
        <authorList>
            <person name="Nobu M.K."/>
            <person name="Narihiro T."/>
            <person name="Kuroda K."/>
            <person name="Mei R."/>
            <person name="Liu W.T."/>
        </authorList>
    </citation>
    <scope>NUCLEOTIDE SEQUENCE [LARGE SCALE GENOMIC DNA]</scope>
    <source>
        <strain evidence="10">B15fssc0709_Meth_Bin003</strain>
    </source>
</reference>
<comment type="caution">
    <text evidence="10">The sequence shown here is derived from an EMBL/GenBank/DDBJ whole genome shotgun (WGS) entry which is preliminary data.</text>
</comment>
<evidence type="ECO:0000256" key="7">
    <source>
        <dbReference type="ARBA" id="ARBA00022967"/>
    </source>
</evidence>
<gene>
    <name evidence="10" type="primary">malK_11</name>
    <name evidence="10" type="ORF">APG11_01587</name>
</gene>
<keyword evidence="4" id="KW-1003">Cell membrane</keyword>
<dbReference type="PROSITE" id="PS00211">
    <property type="entry name" value="ABC_TRANSPORTER_1"/>
    <property type="match status" value="1"/>
</dbReference>
<dbReference type="InterPro" id="IPR027417">
    <property type="entry name" value="P-loop_NTPase"/>
</dbReference>
<keyword evidence="6 10" id="KW-0067">ATP-binding</keyword>
<dbReference type="GO" id="GO:0016887">
    <property type="term" value="F:ATP hydrolysis activity"/>
    <property type="evidence" value="ECO:0007669"/>
    <property type="project" value="InterPro"/>
</dbReference>
<name>A0A150IPD6_9EURY</name>
<dbReference type="SMART" id="SM00382">
    <property type="entry name" value="AAA"/>
    <property type="match status" value="1"/>
</dbReference>
<dbReference type="Pfam" id="PF00005">
    <property type="entry name" value="ABC_tran"/>
    <property type="match status" value="1"/>
</dbReference>
<dbReference type="Proteomes" id="UP000091929">
    <property type="component" value="Unassembled WGS sequence"/>
</dbReference>
<dbReference type="InterPro" id="IPR003439">
    <property type="entry name" value="ABC_transporter-like_ATP-bd"/>
</dbReference>
<keyword evidence="10" id="KW-0378">Hydrolase</keyword>
<feature type="domain" description="ABC transporter" evidence="9">
    <location>
        <begin position="5"/>
        <end position="235"/>
    </location>
</feature>
<dbReference type="InterPro" id="IPR003593">
    <property type="entry name" value="AAA+_ATPase"/>
</dbReference>
<dbReference type="Gene3D" id="3.40.50.300">
    <property type="entry name" value="P-loop containing nucleotide triphosphate hydrolases"/>
    <property type="match status" value="1"/>
</dbReference>
<evidence type="ECO:0000256" key="4">
    <source>
        <dbReference type="ARBA" id="ARBA00022475"/>
    </source>
</evidence>
<dbReference type="GO" id="GO:0005886">
    <property type="term" value="C:plasma membrane"/>
    <property type="evidence" value="ECO:0007669"/>
    <property type="project" value="UniProtKB-SubCell"/>
</dbReference>
<evidence type="ECO:0000256" key="1">
    <source>
        <dbReference type="ARBA" id="ARBA00004236"/>
    </source>
</evidence>
<dbReference type="PATRIC" id="fig|1706437.3.peg.1590"/>
<dbReference type="PANTHER" id="PTHR42711:SF5">
    <property type="entry name" value="ABC TRANSPORTER ATP-BINDING PROTEIN NATA"/>
    <property type="match status" value="1"/>
</dbReference>
<dbReference type="EC" id="3.6.3.19" evidence="10"/>
<dbReference type="InterPro" id="IPR017871">
    <property type="entry name" value="ABC_transporter-like_CS"/>
</dbReference>
<dbReference type="EMBL" id="LNGF01000040">
    <property type="protein sequence ID" value="KYC46909.1"/>
    <property type="molecule type" value="Genomic_DNA"/>
</dbReference>
<evidence type="ECO:0000256" key="2">
    <source>
        <dbReference type="ARBA" id="ARBA00005417"/>
    </source>
</evidence>
<comment type="subcellular location">
    <subcellularLocation>
        <location evidence="1">Cell membrane</location>
    </subcellularLocation>
</comment>
<evidence type="ECO:0000256" key="8">
    <source>
        <dbReference type="ARBA" id="ARBA00023136"/>
    </source>
</evidence>
<keyword evidence="8" id="KW-0472">Membrane</keyword>
<evidence type="ECO:0000313" key="11">
    <source>
        <dbReference type="Proteomes" id="UP000091929"/>
    </source>
</evidence>
<dbReference type="InterPro" id="IPR050763">
    <property type="entry name" value="ABC_transporter_ATP-binding"/>
</dbReference>
<dbReference type="PROSITE" id="PS50893">
    <property type="entry name" value="ABC_TRANSPORTER_2"/>
    <property type="match status" value="1"/>
</dbReference>
<evidence type="ECO:0000256" key="5">
    <source>
        <dbReference type="ARBA" id="ARBA00022741"/>
    </source>
</evidence>
<dbReference type="SUPFAM" id="SSF52540">
    <property type="entry name" value="P-loop containing nucleoside triphosphate hydrolases"/>
    <property type="match status" value="1"/>
</dbReference>
<dbReference type="AlphaFoldDB" id="A0A150IPD6"/>
<evidence type="ECO:0000313" key="10">
    <source>
        <dbReference type="EMBL" id="KYC46909.1"/>
    </source>
</evidence>
<proteinExistence type="inferred from homology"/>
<keyword evidence="3" id="KW-0813">Transport</keyword>
<keyword evidence="5" id="KW-0547">Nucleotide-binding</keyword>